<protein>
    <submittedName>
        <fullName evidence="2">Stp1/IreP family PP2C-type Ser/Thr phosphatase</fullName>
    </submittedName>
</protein>
<keyword evidence="3" id="KW-1185">Reference proteome</keyword>
<sequence length="243" mass="26225">MKTAYQTDIGKQRSENQDRVRVFQKDHNLLAVVTDGIGGNRSGDVAATIAINQLGHDFMTAGPENSVEAENWFQTQVLAANTIILKKSKENDKYQGMGTTLVAALFIGSQKVVVANIGDSRGYIFHDGLLTQITVDHSLVNELVKSGDLSEDAARLSPQKNIITRAIGISDDAKIDVHTFPFGKNDQLLLCSDGLSKMVSNDQIKSVLGNETISVGDKCRQLVDLANQAGGPDNVTVLISENN</sequence>
<dbReference type="Gene3D" id="3.60.40.10">
    <property type="entry name" value="PPM-type phosphatase domain"/>
    <property type="match status" value="1"/>
</dbReference>
<dbReference type="PANTHER" id="PTHR13832:SF860">
    <property type="entry name" value="PROTEIN PHOSPHATASE PHPP"/>
    <property type="match status" value="1"/>
</dbReference>
<evidence type="ECO:0000313" key="2">
    <source>
        <dbReference type="EMBL" id="MBM6940616.1"/>
    </source>
</evidence>
<dbReference type="InterPro" id="IPR036457">
    <property type="entry name" value="PPM-type-like_dom_sf"/>
</dbReference>
<dbReference type="NCBIfam" id="NF033484">
    <property type="entry name" value="Stp1_PP2C_phos"/>
    <property type="match status" value="1"/>
</dbReference>
<comment type="caution">
    <text evidence="2">The sequence shown here is derived from an EMBL/GenBank/DDBJ whole genome shotgun (WGS) entry which is preliminary data.</text>
</comment>
<dbReference type="CDD" id="cd00143">
    <property type="entry name" value="PP2Cc"/>
    <property type="match status" value="1"/>
</dbReference>
<dbReference type="InterPro" id="IPR015655">
    <property type="entry name" value="PP2C"/>
</dbReference>
<feature type="domain" description="PPM-type phosphatase" evidence="1">
    <location>
        <begin position="2"/>
        <end position="242"/>
    </location>
</feature>
<dbReference type="EMBL" id="JACJKU010000025">
    <property type="protein sequence ID" value="MBM6940616.1"/>
    <property type="molecule type" value="Genomic_DNA"/>
</dbReference>
<dbReference type="PANTHER" id="PTHR13832">
    <property type="entry name" value="PROTEIN PHOSPHATASE 2C"/>
    <property type="match status" value="1"/>
</dbReference>
<evidence type="ECO:0000313" key="3">
    <source>
        <dbReference type="Proteomes" id="UP000785625"/>
    </source>
</evidence>
<accession>A0ABS2GZ58</accession>
<evidence type="ECO:0000259" key="1">
    <source>
        <dbReference type="PROSITE" id="PS51746"/>
    </source>
</evidence>
<dbReference type="SMART" id="SM00331">
    <property type="entry name" value="PP2C_SIG"/>
    <property type="match status" value="1"/>
</dbReference>
<dbReference type="Proteomes" id="UP000785625">
    <property type="component" value="Unassembled WGS sequence"/>
</dbReference>
<dbReference type="InterPro" id="IPR001932">
    <property type="entry name" value="PPM-type_phosphatase-like_dom"/>
</dbReference>
<dbReference type="PROSITE" id="PS51746">
    <property type="entry name" value="PPM_2"/>
    <property type="match status" value="1"/>
</dbReference>
<organism evidence="2 3">
    <name type="scientific">Limosilactobacillus coleohominis</name>
    <dbReference type="NCBI Taxonomy" id="181675"/>
    <lineage>
        <taxon>Bacteria</taxon>
        <taxon>Bacillati</taxon>
        <taxon>Bacillota</taxon>
        <taxon>Bacilli</taxon>
        <taxon>Lactobacillales</taxon>
        <taxon>Lactobacillaceae</taxon>
        <taxon>Limosilactobacillus</taxon>
    </lineage>
</organism>
<dbReference type="Pfam" id="PF13672">
    <property type="entry name" value="PP2C_2"/>
    <property type="match status" value="1"/>
</dbReference>
<dbReference type="SMART" id="SM00332">
    <property type="entry name" value="PP2Cc"/>
    <property type="match status" value="1"/>
</dbReference>
<dbReference type="SUPFAM" id="SSF81606">
    <property type="entry name" value="PP2C-like"/>
    <property type="match status" value="1"/>
</dbReference>
<name>A0ABS2GZ58_9LACO</name>
<proteinExistence type="predicted"/>
<dbReference type="RefSeq" id="WP_204784930.1">
    <property type="nucleotide sequence ID" value="NZ_CALVGD010000059.1"/>
</dbReference>
<reference evidence="2 3" key="1">
    <citation type="journal article" date="2021" name="Sci. Rep.">
        <title>The distribution of antibiotic resistance genes in chicken gut microbiota commensals.</title>
        <authorList>
            <person name="Juricova H."/>
            <person name="Matiasovicova J."/>
            <person name="Kubasova T."/>
            <person name="Cejkova D."/>
            <person name="Rychlik I."/>
        </authorList>
    </citation>
    <scope>NUCLEOTIDE SEQUENCE [LARGE SCALE GENOMIC DNA]</scope>
    <source>
        <strain evidence="2 3">An574</strain>
    </source>
</reference>
<gene>
    <name evidence="2" type="ORF">H5975_03775</name>
</gene>